<accession>A0A1M6RW39</accession>
<keyword evidence="5" id="KW-0418">Kinase</keyword>
<dbReference type="InterPro" id="IPR003661">
    <property type="entry name" value="HisK_dim/P_dom"/>
</dbReference>
<evidence type="ECO:0000259" key="6">
    <source>
        <dbReference type="PROSITE" id="PS50109"/>
    </source>
</evidence>
<evidence type="ECO:0000313" key="9">
    <source>
        <dbReference type="EMBL" id="SHK36742.1"/>
    </source>
</evidence>
<dbReference type="InterPro" id="IPR001610">
    <property type="entry name" value="PAC"/>
</dbReference>
<dbReference type="FunFam" id="3.30.565.10:FF:000006">
    <property type="entry name" value="Sensor histidine kinase WalK"/>
    <property type="match status" value="1"/>
</dbReference>
<dbReference type="STRING" id="633813.SAMN04488087_0985"/>
<evidence type="ECO:0000256" key="5">
    <source>
        <dbReference type="ARBA" id="ARBA00022777"/>
    </source>
</evidence>
<dbReference type="PROSITE" id="PS50109">
    <property type="entry name" value="HIS_KIN"/>
    <property type="match status" value="1"/>
</dbReference>
<organism evidence="9 10">
    <name type="scientific">Rhodothermus profundi</name>
    <dbReference type="NCBI Taxonomy" id="633813"/>
    <lineage>
        <taxon>Bacteria</taxon>
        <taxon>Pseudomonadati</taxon>
        <taxon>Rhodothermota</taxon>
        <taxon>Rhodothermia</taxon>
        <taxon>Rhodothermales</taxon>
        <taxon>Rhodothermaceae</taxon>
        <taxon>Rhodothermus</taxon>
    </lineage>
</organism>
<evidence type="ECO:0000256" key="4">
    <source>
        <dbReference type="ARBA" id="ARBA00022679"/>
    </source>
</evidence>
<dbReference type="EC" id="2.7.13.3" evidence="2"/>
<feature type="domain" description="PAC" evidence="8">
    <location>
        <begin position="325"/>
        <end position="377"/>
    </location>
</feature>
<dbReference type="SMART" id="SM00387">
    <property type="entry name" value="HATPase_c"/>
    <property type="match status" value="1"/>
</dbReference>
<dbReference type="AlphaFoldDB" id="A0A1M6RW39"/>
<dbReference type="GO" id="GO:0000155">
    <property type="term" value="F:phosphorelay sensor kinase activity"/>
    <property type="evidence" value="ECO:0007669"/>
    <property type="project" value="InterPro"/>
</dbReference>
<dbReference type="Gene3D" id="1.10.287.130">
    <property type="match status" value="1"/>
</dbReference>
<proteinExistence type="predicted"/>
<dbReference type="Gene3D" id="3.30.450.20">
    <property type="entry name" value="PAS domain"/>
    <property type="match status" value="3"/>
</dbReference>
<name>A0A1M6RW39_9BACT</name>
<dbReference type="SMART" id="SM00388">
    <property type="entry name" value="HisKA"/>
    <property type="match status" value="1"/>
</dbReference>
<comment type="catalytic activity">
    <reaction evidence="1">
        <text>ATP + protein L-histidine = ADP + protein N-phospho-L-histidine.</text>
        <dbReference type="EC" id="2.7.13.3"/>
    </reaction>
</comment>
<dbReference type="SUPFAM" id="SSF55785">
    <property type="entry name" value="PYP-like sensor domain (PAS domain)"/>
    <property type="match status" value="3"/>
</dbReference>
<dbReference type="Gene3D" id="3.30.565.10">
    <property type="entry name" value="Histidine kinase-like ATPase, C-terminal domain"/>
    <property type="match status" value="1"/>
</dbReference>
<dbReference type="InterPro" id="IPR000700">
    <property type="entry name" value="PAS-assoc_C"/>
</dbReference>
<dbReference type="NCBIfam" id="TIGR00229">
    <property type="entry name" value="sensory_box"/>
    <property type="match status" value="2"/>
</dbReference>
<dbReference type="EMBL" id="FRAU01000002">
    <property type="protein sequence ID" value="SHK36742.1"/>
    <property type="molecule type" value="Genomic_DNA"/>
</dbReference>
<dbReference type="Pfam" id="PF02518">
    <property type="entry name" value="HATPase_c"/>
    <property type="match status" value="1"/>
</dbReference>
<dbReference type="InterPro" id="IPR013655">
    <property type="entry name" value="PAS_fold_3"/>
</dbReference>
<reference evidence="10" key="1">
    <citation type="submission" date="2016-11" db="EMBL/GenBank/DDBJ databases">
        <authorList>
            <person name="Varghese N."/>
            <person name="Submissions S."/>
        </authorList>
    </citation>
    <scope>NUCLEOTIDE SEQUENCE [LARGE SCALE GENOMIC DNA]</scope>
    <source>
        <strain evidence="10">DSM 22212</strain>
    </source>
</reference>
<dbReference type="PANTHER" id="PTHR43304">
    <property type="entry name" value="PHYTOCHROME-LIKE PROTEIN CPH1"/>
    <property type="match status" value="1"/>
</dbReference>
<dbReference type="InterPro" id="IPR004358">
    <property type="entry name" value="Sig_transdc_His_kin-like_C"/>
</dbReference>
<evidence type="ECO:0000259" key="7">
    <source>
        <dbReference type="PROSITE" id="PS50112"/>
    </source>
</evidence>
<keyword evidence="10" id="KW-1185">Reference proteome</keyword>
<evidence type="ECO:0000256" key="3">
    <source>
        <dbReference type="ARBA" id="ARBA00022553"/>
    </source>
</evidence>
<dbReference type="PROSITE" id="PS50112">
    <property type="entry name" value="PAS"/>
    <property type="match status" value="1"/>
</dbReference>
<evidence type="ECO:0000259" key="8">
    <source>
        <dbReference type="PROSITE" id="PS50113"/>
    </source>
</evidence>
<sequence length="608" mass="70030">MEQAVVWPSLLQHLPVAAALMDEALCYRAVNPQWCQTFALAAEEVVGRPHLMLFEDAGGYWPQAIRRVLQGEVVEGEEMSLRRRGGPTFWVRWWARACPMDEKRGVILVFEDQTEMHRTREALEASRRLLTRILSCSLEGIMVLRPVYHPDGDVIDFVWLLANPRAHALLQQSDLDGRRLRETLPEEILPGFFEACVRVVQRGEPFQQTFRLAQTRQPIWLEMTATRLDEGVAVIFRDVTKARAAEEKLRERERLFRLLAENMTDLVALHDAAGRFVYVSPSATRIVGYAPEELIGQQPEQFWHPEDRGRFRSLVAQLAEDDQPAVLVYRFRHKQGGYRWLETHVRVIRNAAGQPEQLQSSSRDVTDRVQTEETLQQRNRELQEFAYIASHDLQEPLRKVRAFAELLKEEYASLLDDEGRYYVDRMQDAATRMSQLIEDLLTWSRITTRARPFERVDLHAVLQQVLADLEVRIAETGAQVHVEGHWPVVEADPTQMRQLLQNLIGNALKFHHPNRPPEVWLRSRLEDAPSGTLCVIEVQDNGIGFDEKYLDRIFSPFQRLHGRGRYAGTGMGLAICRRIVERHHGQLTARSRPDEGATFTVVLPLTQS</sequence>
<dbReference type="InterPro" id="IPR052162">
    <property type="entry name" value="Sensor_kinase/Photoreceptor"/>
</dbReference>
<keyword evidence="4" id="KW-0808">Transferase</keyword>
<evidence type="ECO:0000256" key="2">
    <source>
        <dbReference type="ARBA" id="ARBA00012438"/>
    </source>
</evidence>
<dbReference type="InterPro" id="IPR013656">
    <property type="entry name" value="PAS_4"/>
</dbReference>
<keyword evidence="3" id="KW-0597">Phosphoprotein</keyword>
<dbReference type="OrthoDB" id="9766459at2"/>
<evidence type="ECO:0000256" key="1">
    <source>
        <dbReference type="ARBA" id="ARBA00000085"/>
    </source>
</evidence>
<dbReference type="InterPro" id="IPR003594">
    <property type="entry name" value="HATPase_dom"/>
</dbReference>
<protein>
    <recommendedName>
        <fullName evidence="2">histidine kinase</fullName>
        <ecNumber evidence="2">2.7.13.3</ecNumber>
    </recommendedName>
</protein>
<dbReference type="PRINTS" id="PR00344">
    <property type="entry name" value="BCTRLSENSOR"/>
</dbReference>
<dbReference type="CDD" id="cd00082">
    <property type="entry name" value="HisKA"/>
    <property type="match status" value="1"/>
</dbReference>
<dbReference type="PROSITE" id="PS50113">
    <property type="entry name" value="PAC"/>
    <property type="match status" value="1"/>
</dbReference>
<dbReference type="InterPro" id="IPR036097">
    <property type="entry name" value="HisK_dim/P_sf"/>
</dbReference>
<dbReference type="SMART" id="SM00091">
    <property type="entry name" value="PAS"/>
    <property type="match status" value="3"/>
</dbReference>
<feature type="domain" description="PAS" evidence="7">
    <location>
        <begin position="252"/>
        <end position="322"/>
    </location>
</feature>
<dbReference type="InterPro" id="IPR005467">
    <property type="entry name" value="His_kinase_dom"/>
</dbReference>
<dbReference type="Proteomes" id="UP000185812">
    <property type="component" value="Unassembled WGS sequence"/>
</dbReference>
<dbReference type="CDD" id="cd00130">
    <property type="entry name" value="PAS"/>
    <property type="match status" value="2"/>
</dbReference>
<feature type="domain" description="Histidine kinase" evidence="6">
    <location>
        <begin position="388"/>
        <end position="607"/>
    </location>
</feature>
<dbReference type="PANTHER" id="PTHR43304:SF1">
    <property type="entry name" value="PAC DOMAIN-CONTAINING PROTEIN"/>
    <property type="match status" value="1"/>
</dbReference>
<dbReference type="SMART" id="SM00086">
    <property type="entry name" value="PAC"/>
    <property type="match status" value="1"/>
</dbReference>
<dbReference type="Pfam" id="PF00512">
    <property type="entry name" value="HisKA"/>
    <property type="match status" value="1"/>
</dbReference>
<dbReference type="SUPFAM" id="SSF47384">
    <property type="entry name" value="Homodimeric domain of signal transducing histidine kinase"/>
    <property type="match status" value="1"/>
</dbReference>
<dbReference type="Pfam" id="PF08448">
    <property type="entry name" value="PAS_4"/>
    <property type="match status" value="2"/>
</dbReference>
<dbReference type="RefSeq" id="WP_072714837.1">
    <property type="nucleotide sequence ID" value="NZ_FRAU01000002.1"/>
</dbReference>
<gene>
    <name evidence="9" type="ORF">SAMN04488087_0985</name>
</gene>
<evidence type="ECO:0000313" key="10">
    <source>
        <dbReference type="Proteomes" id="UP000185812"/>
    </source>
</evidence>
<dbReference type="InterPro" id="IPR036890">
    <property type="entry name" value="HATPase_C_sf"/>
</dbReference>
<dbReference type="SUPFAM" id="SSF55874">
    <property type="entry name" value="ATPase domain of HSP90 chaperone/DNA topoisomerase II/histidine kinase"/>
    <property type="match status" value="1"/>
</dbReference>
<dbReference type="InterPro" id="IPR035965">
    <property type="entry name" value="PAS-like_dom_sf"/>
</dbReference>
<dbReference type="InterPro" id="IPR000014">
    <property type="entry name" value="PAS"/>
</dbReference>
<dbReference type="Pfam" id="PF08447">
    <property type="entry name" value="PAS_3"/>
    <property type="match status" value="1"/>
</dbReference>